<dbReference type="Proteomes" id="UP001157502">
    <property type="component" value="Chromosome 24"/>
</dbReference>
<protein>
    <submittedName>
        <fullName evidence="1">Uncharacterized protein</fullName>
    </submittedName>
</protein>
<evidence type="ECO:0000313" key="2">
    <source>
        <dbReference type="Proteomes" id="UP001157502"/>
    </source>
</evidence>
<gene>
    <name evidence="1" type="ORF">DPEC_G00270430</name>
</gene>
<dbReference type="EMBL" id="CM055751">
    <property type="protein sequence ID" value="KAJ7993243.1"/>
    <property type="molecule type" value="Genomic_DNA"/>
</dbReference>
<proteinExistence type="predicted"/>
<evidence type="ECO:0000313" key="1">
    <source>
        <dbReference type="EMBL" id="KAJ7993243.1"/>
    </source>
</evidence>
<comment type="caution">
    <text evidence="1">The sequence shown here is derived from an EMBL/GenBank/DDBJ whole genome shotgun (WGS) entry which is preliminary data.</text>
</comment>
<name>A0ACC2FPM0_DALPE</name>
<keyword evidence="2" id="KW-1185">Reference proteome</keyword>
<organism evidence="1 2">
    <name type="scientific">Dallia pectoralis</name>
    <name type="common">Alaska blackfish</name>
    <dbReference type="NCBI Taxonomy" id="75939"/>
    <lineage>
        <taxon>Eukaryota</taxon>
        <taxon>Metazoa</taxon>
        <taxon>Chordata</taxon>
        <taxon>Craniata</taxon>
        <taxon>Vertebrata</taxon>
        <taxon>Euteleostomi</taxon>
        <taxon>Actinopterygii</taxon>
        <taxon>Neopterygii</taxon>
        <taxon>Teleostei</taxon>
        <taxon>Protacanthopterygii</taxon>
        <taxon>Esociformes</taxon>
        <taxon>Umbridae</taxon>
        <taxon>Dallia</taxon>
    </lineage>
</organism>
<accession>A0ACC2FPM0</accession>
<reference evidence="1" key="1">
    <citation type="submission" date="2021-05" db="EMBL/GenBank/DDBJ databases">
        <authorList>
            <person name="Pan Q."/>
            <person name="Jouanno E."/>
            <person name="Zahm M."/>
            <person name="Klopp C."/>
            <person name="Cabau C."/>
            <person name="Louis A."/>
            <person name="Berthelot C."/>
            <person name="Parey E."/>
            <person name="Roest Crollius H."/>
            <person name="Montfort J."/>
            <person name="Robinson-Rechavi M."/>
            <person name="Bouchez O."/>
            <person name="Lampietro C."/>
            <person name="Lopez Roques C."/>
            <person name="Donnadieu C."/>
            <person name="Postlethwait J."/>
            <person name="Bobe J."/>
            <person name="Dillon D."/>
            <person name="Chandos A."/>
            <person name="von Hippel F."/>
            <person name="Guiguen Y."/>
        </authorList>
    </citation>
    <scope>NUCLEOTIDE SEQUENCE</scope>
    <source>
        <strain evidence="1">YG-Jan2019</strain>
    </source>
</reference>
<sequence>MPPWNPRLYPMSTPKIYVPRRNTGPSSSAHSEEKTVRDPLITSFHESRGVGPQQTSAQQMEQPRQPKGLVSGPLLDSLCVDVLPGARTGASVQIRAVNTVVRVTGLTGVH</sequence>